<feature type="chain" id="PRO_5009955869" evidence="1">
    <location>
        <begin position="24"/>
        <end position="382"/>
    </location>
</feature>
<evidence type="ECO:0000313" key="3">
    <source>
        <dbReference type="Proteomes" id="UP000009131"/>
    </source>
</evidence>
<evidence type="ECO:0000256" key="1">
    <source>
        <dbReference type="SAM" id="SignalP"/>
    </source>
</evidence>
<reference evidence="2 3" key="1">
    <citation type="journal article" date="2011" name="J. Gen. Appl. Microbiol.">
        <title>Draft genome sequencing of the enigmatic basidiomycete Mixia osmundae.</title>
        <authorList>
            <person name="Nishida H."/>
            <person name="Nagatsuka Y."/>
            <person name="Sugiyama J."/>
        </authorList>
    </citation>
    <scope>NUCLEOTIDE SEQUENCE [LARGE SCALE GENOMIC DNA]</scope>
    <source>
        <strain evidence="3">CBS 9802 / IAM 14324 / JCM 22182 / KY 12970</strain>
    </source>
</reference>
<evidence type="ECO:0000313" key="2">
    <source>
        <dbReference type="EMBL" id="GAA98758.1"/>
    </source>
</evidence>
<keyword evidence="3" id="KW-1185">Reference proteome</keyword>
<proteinExistence type="predicted"/>
<dbReference type="InParanoid" id="G7E7E8"/>
<sequence>MTAQEIMFRVLAIFALFFSSSLAIVVPQRSTGLDKRSLTCALSITVEGFGSFGSQFSLTAVNGDVAAATQLPGVPGVGIVGVTTNDRLQRFQNQEWTLSQIRFASVVNGKDVAFNIVLLYQTPGDFKLFNLASITVGGVTPASSMLFRHTLDTRLGHDLLSQRIFFFLSDSTSKMCNFATSLYLLSFASLLSAWLIQGPPYHKMLESADSHPITVAYNLQYSFKYDCGHEQAFPEKVTHPSDASVSVKVVSSTVATKDVSVTIEKSHGKHASSEDTFAGTLVGFVNTKPPAIRVRVIERFPSPVVAYQSCCTGVFNATLDLAYRERSVIKTDSHFYLDCSSSASAHKGDACSKDHLKELGLSKIKHHCEGAQAVFSDDETES</sequence>
<organism evidence="2 3">
    <name type="scientific">Mixia osmundae (strain CBS 9802 / IAM 14324 / JCM 22182 / KY 12970)</name>
    <dbReference type="NCBI Taxonomy" id="764103"/>
    <lineage>
        <taxon>Eukaryota</taxon>
        <taxon>Fungi</taxon>
        <taxon>Dikarya</taxon>
        <taxon>Basidiomycota</taxon>
        <taxon>Pucciniomycotina</taxon>
        <taxon>Mixiomycetes</taxon>
        <taxon>Mixiales</taxon>
        <taxon>Mixiaceae</taxon>
        <taxon>Mixia</taxon>
    </lineage>
</organism>
<protein>
    <submittedName>
        <fullName evidence="2">Uncharacterized protein</fullName>
    </submittedName>
</protein>
<dbReference type="Proteomes" id="UP000009131">
    <property type="component" value="Unassembled WGS sequence"/>
</dbReference>
<dbReference type="HOGENOM" id="CLU_723787_0_0_1"/>
<reference evidence="2 3" key="2">
    <citation type="journal article" date="2012" name="Open Biol.">
        <title>Characteristics of nucleosomes and linker DNA regions on the genome of the basidiomycete Mixia osmundae revealed by mono- and dinucleosome mapping.</title>
        <authorList>
            <person name="Nishida H."/>
            <person name="Kondo S."/>
            <person name="Matsumoto T."/>
            <person name="Suzuki Y."/>
            <person name="Yoshikawa H."/>
            <person name="Taylor T.D."/>
            <person name="Sugiyama J."/>
        </authorList>
    </citation>
    <scope>NUCLEOTIDE SEQUENCE [LARGE SCALE GENOMIC DNA]</scope>
    <source>
        <strain evidence="3">CBS 9802 / IAM 14324 / JCM 22182 / KY 12970</strain>
    </source>
</reference>
<gene>
    <name evidence="2" type="primary">Mo05446</name>
    <name evidence="2" type="ORF">E5Q_05446</name>
</gene>
<dbReference type="AlphaFoldDB" id="G7E7E8"/>
<keyword evidence="1" id="KW-0732">Signal</keyword>
<accession>G7E7E8</accession>
<dbReference type="EMBL" id="BABT02000164">
    <property type="protein sequence ID" value="GAA98758.1"/>
    <property type="molecule type" value="Genomic_DNA"/>
</dbReference>
<name>G7E7E8_MIXOS</name>
<comment type="caution">
    <text evidence="2">The sequence shown here is derived from an EMBL/GenBank/DDBJ whole genome shotgun (WGS) entry which is preliminary data.</text>
</comment>
<feature type="signal peptide" evidence="1">
    <location>
        <begin position="1"/>
        <end position="23"/>
    </location>
</feature>
<dbReference type="RefSeq" id="XP_014567501.1">
    <property type="nucleotide sequence ID" value="XM_014712015.1"/>
</dbReference>